<dbReference type="Gramene" id="ONK55092">
    <property type="protein sequence ID" value="ONK55092"/>
    <property type="gene ID" value="A4U43_UnF7690"/>
</dbReference>
<dbReference type="EMBL" id="KV863783">
    <property type="protein sequence ID" value="ONK55092.1"/>
    <property type="molecule type" value="Genomic_DNA"/>
</dbReference>
<dbReference type="Proteomes" id="UP000243459">
    <property type="component" value="Unassembled WGS sequence"/>
</dbReference>
<organism evidence="1 2">
    <name type="scientific">Asparagus officinalis</name>
    <name type="common">Garden asparagus</name>
    <dbReference type="NCBI Taxonomy" id="4686"/>
    <lineage>
        <taxon>Eukaryota</taxon>
        <taxon>Viridiplantae</taxon>
        <taxon>Streptophyta</taxon>
        <taxon>Embryophyta</taxon>
        <taxon>Tracheophyta</taxon>
        <taxon>Spermatophyta</taxon>
        <taxon>Magnoliopsida</taxon>
        <taxon>Liliopsida</taxon>
        <taxon>Asparagales</taxon>
        <taxon>Asparagaceae</taxon>
        <taxon>Asparagoideae</taxon>
        <taxon>Asparagus</taxon>
    </lineage>
</organism>
<proteinExistence type="predicted"/>
<dbReference type="AlphaFoldDB" id="A0A1R3L649"/>
<reference evidence="2" key="1">
    <citation type="journal article" date="2017" name="Nat. Commun.">
        <title>The asparagus genome sheds light on the origin and evolution of a young Y chromosome.</title>
        <authorList>
            <person name="Harkess A."/>
            <person name="Zhou J."/>
            <person name="Xu C."/>
            <person name="Bowers J.E."/>
            <person name="Van der Hulst R."/>
            <person name="Ayyampalayam S."/>
            <person name="Mercati F."/>
            <person name="Riccardi P."/>
            <person name="McKain M.R."/>
            <person name="Kakrana A."/>
            <person name="Tang H."/>
            <person name="Ray J."/>
            <person name="Groenendijk J."/>
            <person name="Arikit S."/>
            <person name="Mathioni S.M."/>
            <person name="Nakano M."/>
            <person name="Shan H."/>
            <person name="Telgmann-Rauber A."/>
            <person name="Kanno A."/>
            <person name="Yue Z."/>
            <person name="Chen H."/>
            <person name="Li W."/>
            <person name="Chen Y."/>
            <person name="Xu X."/>
            <person name="Zhang Y."/>
            <person name="Luo S."/>
            <person name="Chen H."/>
            <person name="Gao J."/>
            <person name="Mao Z."/>
            <person name="Pires J.C."/>
            <person name="Luo M."/>
            <person name="Kudrna D."/>
            <person name="Wing R.A."/>
            <person name="Meyers B.C."/>
            <person name="Yi K."/>
            <person name="Kong H."/>
            <person name="Lavrijsen P."/>
            <person name="Sunseri F."/>
            <person name="Falavigna A."/>
            <person name="Ye Y."/>
            <person name="Leebens-Mack J.H."/>
            <person name="Chen G."/>
        </authorList>
    </citation>
    <scope>NUCLEOTIDE SEQUENCE [LARGE SCALE GENOMIC DNA]</scope>
    <source>
        <strain evidence="2">cv. DH0086</strain>
    </source>
</reference>
<evidence type="ECO:0000313" key="1">
    <source>
        <dbReference type="EMBL" id="ONK55092.1"/>
    </source>
</evidence>
<accession>A0A1R3L649</accession>
<sequence>MPILDKWVGEGKTVAQSELRQIAKDLNRSKWYKHALEVRSMKEAARSNAFDHRPIHLKVKAPNALCDLQLRSQVLRSINQ</sequence>
<protein>
    <submittedName>
        <fullName evidence="1">Uncharacterized protein</fullName>
    </submittedName>
</protein>
<name>A0A1R3L649_ASPOF</name>
<evidence type="ECO:0000313" key="2">
    <source>
        <dbReference type="Proteomes" id="UP000243459"/>
    </source>
</evidence>
<gene>
    <name evidence="1" type="ORF">A4U43_UnF7690</name>
</gene>
<keyword evidence="2" id="KW-1185">Reference proteome</keyword>